<evidence type="ECO:0000313" key="2">
    <source>
        <dbReference type="EMBL" id="CAI6368802.1"/>
    </source>
</evidence>
<dbReference type="Proteomes" id="UP001160148">
    <property type="component" value="Unassembled WGS sequence"/>
</dbReference>
<organism evidence="2 3">
    <name type="scientific">Macrosiphum euphorbiae</name>
    <name type="common">potato aphid</name>
    <dbReference type="NCBI Taxonomy" id="13131"/>
    <lineage>
        <taxon>Eukaryota</taxon>
        <taxon>Metazoa</taxon>
        <taxon>Ecdysozoa</taxon>
        <taxon>Arthropoda</taxon>
        <taxon>Hexapoda</taxon>
        <taxon>Insecta</taxon>
        <taxon>Pterygota</taxon>
        <taxon>Neoptera</taxon>
        <taxon>Paraneoptera</taxon>
        <taxon>Hemiptera</taxon>
        <taxon>Sternorrhyncha</taxon>
        <taxon>Aphidomorpha</taxon>
        <taxon>Aphidoidea</taxon>
        <taxon>Aphididae</taxon>
        <taxon>Macrosiphini</taxon>
        <taxon>Macrosiphum</taxon>
    </lineage>
</organism>
<dbReference type="EMBL" id="CARXXK010000005">
    <property type="protein sequence ID" value="CAI6368802.1"/>
    <property type="molecule type" value="Genomic_DNA"/>
</dbReference>
<feature type="compositionally biased region" description="Acidic residues" evidence="1">
    <location>
        <begin position="108"/>
        <end position="118"/>
    </location>
</feature>
<reference evidence="2 3" key="1">
    <citation type="submission" date="2023-01" db="EMBL/GenBank/DDBJ databases">
        <authorList>
            <person name="Whitehead M."/>
        </authorList>
    </citation>
    <scope>NUCLEOTIDE SEQUENCE [LARGE SCALE GENOMIC DNA]</scope>
</reference>
<sequence length="561" mass="62553">MQNTNHKKNVTGSGCKDSPGPAVGSTWCASQWSNRSNCSTTTGNAQLNTEIGLNKGDKTITDLITIGPLGAEITGSLDKLFNEISQLVMVRCKYLVPIRDRSSVARDSDDDSSDSDEDECRHQSDVRLPEKPNAEIGVVSTRYYFRVVKKSPPRSASRLWLAFDERMNRSFSSESQSEELWSLDLEQPWPSDRELSSGSRSPSVISLKVKSASHSELNPKLNWSIEDELFWPSSVMHAWFPSDSELWSASHSELQWSLDDEEVLPTNVMQMYPTDSDHWSSSHSGVKWTTDDEQSLPSNSKQTLSSMSELCSESKSKLKCTTDDDKQLQPSNSKQTRSSKSGLCSESKSKLKCTTDDDKQLHPSNSKQTRSSKLGLNSESNSKLKCPTDYEQLQPSTVKQTWLTDSALRLQLHSELMWSTSKGQLDKTDSNQMWLSDSDLRTASYSDLMGSTGSMDTDELGPSDLKQKWPIVSELRSVTLSEPLMSSDDEQIFSIADEQMVSLHDEEEINVVSINEADEDATVAEPPTPKRRSFLSALGRRVLSACRKLICCGVCGRCCKR</sequence>
<name>A0AAV0XMY1_9HEMI</name>
<feature type="region of interest" description="Disordered" evidence="1">
    <location>
        <begin position="103"/>
        <end position="131"/>
    </location>
</feature>
<feature type="region of interest" description="Disordered" evidence="1">
    <location>
        <begin position="319"/>
        <end position="387"/>
    </location>
</feature>
<comment type="caution">
    <text evidence="2">The sequence shown here is derived from an EMBL/GenBank/DDBJ whole genome shotgun (WGS) entry which is preliminary data.</text>
</comment>
<feature type="compositionally biased region" description="Basic and acidic residues" evidence="1">
    <location>
        <begin position="347"/>
        <end position="361"/>
    </location>
</feature>
<keyword evidence="3" id="KW-1185">Reference proteome</keyword>
<feature type="region of interest" description="Disordered" evidence="1">
    <location>
        <begin position="275"/>
        <end position="307"/>
    </location>
</feature>
<proteinExistence type="predicted"/>
<protein>
    <submittedName>
        <fullName evidence="2">Uncharacterized protein</fullName>
    </submittedName>
</protein>
<accession>A0AAV0XMY1</accession>
<feature type="region of interest" description="Disordered" evidence="1">
    <location>
        <begin position="1"/>
        <end position="21"/>
    </location>
</feature>
<gene>
    <name evidence="2" type="ORF">MEUPH1_LOCUS23119</name>
</gene>
<feature type="compositionally biased region" description="Basic and acidic residues" evidence="1">
    <location>
        <begin position="119"/>
        <end position="131"/>
    </location>
</feature>
<evidence type="ECO:0000256" key="1">
    <source>
        <dbReference type="SAM" id="MobiDB-lite"/>
    </source>
</evidence>
<feature type="compositionally biased region" description="Polar residues" evidence="1">
    <location>
        <begin position="362"/>
        <end position="383"/>
    </location>
</feature>
<evidence type="ECO:0000313" key="3">
    <source>
        <dbReference type="Proteomes" id="UP001160148"/>
    </source>
</evidence>
<dbReference type="AlphaFoldDB" id="A0AAV0XMY1"/>